<dbReference type="PANTHER" id="PTHR13503">
    <property type="entry name" value="NEGATIVE ELONGATION FACTOR COMPLEX MEMBER B"/>
    <property type="match status" value="1"/>
</dbReference>
<dbReference type="GO" id="GO:0032021">
    <property type="term" value="C:NELF complex"/>
    <property type="evidence" value="ECO:0007669"/>
    <property type="project" value="TreeGrafter"/>
</dbReference>
<evidence type="ECO:0000313" key="2">
    <source>
        <dbReference type="EMBL" id="CAJ0579358.1"/>
    </source>
</evidence>
<name>A0AA36D1L6_9BILA</name>
<organism evidence="2 3">
    <name type="scientific">Mesorhabditis spiculigera</name>
    <dbReference type="NCBI Taxonomy" id="96644"/>
    <lineage>
        <taxon>Eukaryota</taxon>
        <taxon>Metazoa</taxon>
        <taxon>Ecdysozoa</taxon>
        <taxon>Nematoda</taxon>
        <taxon>Chromadorea</taxon>
        <taxon>Rhabditida</taxon>
        <taxon>Rhabditina</taxon>
        <taxon>Rhabditomorpha</taxon>
        <taxon>Rhabditoidea</taxon>
        <taxon>Rhabditidae</taxon>
        <taxon>Mesorhabditinae</taxon>
        <taxon>Mesorhabditis</taxon>
    </lineage>
</organism>
<sequence length="624" mass="70897">MQGRELESLGFPGPSHVRQALQKAKKPATLIAAVKKFRAENGLRMPSLYPALKLLDLHNVRRVDFHDAVANDLGEKLVGRLRELGKSKDPEAQKKLETQLENSFKLYRVPQVRPIVLETLKQMQRVPDRYLKIIVCDEELYGECAVTVRQQIWLKNGDLFTQTVAPVLAQYIVAKRNLECNIDPSTTNFFNAETTKTRRQQPQVQELTQMIGEHEQLYEKVMDIIKARYAETGNAHFCSLKMELLMAAHDANIETSTRIDPGYELAKCLDACVRERHMDNNLATRLRSALEKKLEPEELADVAMVAWDTHVVHFLCSIIVKLLRDSSALPRDSQSMQLLIKVLALGANSHKIVSSPETIPSNLIDAIFFTKFLPTLGKMVVEDVMRIEIAKGTMDVSEEFSHSTLLSEAPDVAMTFVKADMCASLLWLHQMIEMFPNKKRGVDMRGFLRYARHMHELRGKLAVHGPWGHFLIHRMISAAISEGILADDACFRILIDRLLIENLKEEPNVKYHLLRIVYQLHGQLGIQKSSELMEQISPENLGELPEAEKEKYDKDYNKTLERITPKPEEEAPPQPMPQMTPAHPMMGPPTAQKIGPKMHPSMTPGPRQFATPGPTRPQFMTPRH</sequence>
<dbReference type="PANTHER" id="PTHR13503:SF3">
    <property type="entry name" value="NEGATIVE ELONGATION FACTOR B"/>
    <property type="match status" value="1"/>
</dbReference>
<dbReference type="Proteomes" id="UP001177023">
    <property type="component" value="Unassembled WGS sequence"/>
</dbReference>
<dbReference type="InterPro" id="IPR010405">
    <property type="entry name" value="COBRA1"/>
</dbReference>
<proteinExistence type="predicted"/>
<dbReference type="GO" id="GO:0034244">
    <property type="term" value="P:negative regulation of transcription elongation by RNA polymerase II"/>
    <property type="evidence" value="ECO:0007669"/>
    <property type="project" value="TreeGrafter"/>
</dbReference>
<reference evidence="2" key="1">
    <citation type="submission" date="2023-06" db="EMBL/GenBank/DDBJ databases">
        <authorList>
            <person name="Delattre M."/>
        </authorList>
    </citation>
    <scope>NUCLEOTIDE SEQUENCE</scope>
    <source>
        <strain evidence="2">AF72</strain>
    </source>
</reference>
<evidence type="ECO:0000313" key="3">
    <source>
        <dbReference type="Proteomes" id="UP001177023"/>
    </source>
</evidence>
<accession>A0AA36D1L6</accession>
<dbReference type="EMBL" id="CATQJA010002656">
    <property type="protein sequence ID" value="CAJ0579358.1"/>
    <property type="molecule type" value="Genomic_DNA"/>
</dbReference>
<evidence type="ECO:0000256" key="1">
    <source>
        <dbReference type="SAM" id="MobiDB-lite"/>
    </source>
</evidence>
<gene>
    <name evidence="2" type="ORF">MSPICULIGERA_LOCUS17578</name>
</gene>
<dbReference type="AlphaFoldDB" id="A0AA36D1L6"/>
<keyword evidence="3" id="KW-1185">Reference proteome</keyword>
<feature type="region of interest" description="Disordered" evidence="1">
    <location>
        <begin position="562"/>
        <end position="624"/>
    </location>
</feature>
<dbReference type="Pfam" id="PF06209">
    <property type="entry name" value="COBRA1"/>
    <property type="match status" value="1"/>
</dbReference>
<protein>
    <submittedName>
        <fullName evidence="2">Uncharacterized protein</fullName>
    </submittedName>
</protein>
<comment type="caution">
    <text evidence="2">The sequence shown here is derived from an EMBL/GenBank/DDBJ whole genome shotgun (WGS) entry which is preliminary data.</text>
</comment>
<feature type="non-terminal residue" evidence="2">
    <location>
        <position position="1"/>
    </location>
</feature>